<dbReference type="EMBL" id="BMAW01102486">
    <property type="protein sequence ID" value="GFT04563.1"/>
    <property type="molecule type" value="Genomic_DNA"/>
</dbReference>
<dbReference type="Pfam" id="PF05380">
    <property type="entry name" value="Peptidase_A17"/>
    <property type="match status" value="1"/>
</dbReference>
<comment type="caution">
    <text evidence="1">The sequence shown here is derived from an EMBL/GenBank/DDBJ whole genome shotgun (WGS) entry which is preliminary data.</text>
</comment>
<dbReference type="OrthoDB" id="8039504at2759"/>
<organism evidence="1 2">
    <name type="scientific">Nephila pilipes</name>
    <name type="common">Giant wood spider</name>
    <name type="synonym">Nephila maculata</name>
    <dbReference type="NCBI Taxonomy" id="299642"/>
    <lineage>
        <taxon>Eukaryota</taxon>
        <taxon>Metazoa</taxon>
        <taxon>Ecdysozoa</taxon>
        <taxon>Arthropoda</taxon>
        <taxon>Chelicerata</taxon>
        <taxon>Arachnida</taxon>
        <taxon>Araneae</taxon>
        <taxon>Araneomorphae</taxon>
        <taxon>Entelegynae</taxon>
        <taxon>Araneoidea</taxon>
        <taxon>Nephilidae</taxon>
        <taxon>Nephila</taxon>
    </lineage>
</organism>
<dbReference type="AlphaFoldDB" id="A0A8X6TG48"/>
<sequence length="138" mass="16055">MKVLGLLWDFDRDVFKCDICMEDLNSDYNITKRYILAAVQEMFDPLGILCSTTLSPKILLQNTWIKLSWNSPLSENVGKPFLKWWSEVDRLADIEIPRYFEISNTIQMHVFVDAYATYVFLGSVTFHGVNPSKAYLFQ</sequence>
<protein>
    <submittedName>
        <fullName evidence="1">Uncharacterized protein</fullName>
    </submittedName>
</protein>
<accession>A0A8X6TG48</accession>
<feature type="non-terminal residue" evidence="1">
    <location>
        <position position="138"/>
    </location>
</feature>
<dbReference type="PANTHER" id="PTHR47331">
    <property type="entry name" value="PHD-TYPE DOMAIN-CONTAINING PROTEIN"/>
    <property type="match status" value="1"/>
</dbReference>
<proteinExistence type="predicted"/>
<dbReference type="InterPro" id="IPR008042">
    <property type="entry name" value="Retrotrans_Pao"/>
</dbReference>
<dbReference type="Proteomes" id="UP000887013">
    <property type="component" value="Unassembled WGS sequence"/>
</dbReference>
<reference evidence="1" key="1">
    <citation type="submission" date="2020-08" db="EMBL/GenBank/DDBJ databases">
        <title>Multicomponent nature underlies the extraordinary mechanical properties of spider dragline silk.</title>
        <authorList>
            <person name="Kono N."/>
            <person name="Nakamura H."/>
            <person name="Mori M."/>
            <person name="Yoshida Y."/>
            <person name="Ohtoshi R."/>
            <person name="Malay A.D."/>
            <person name="Moran D.A.P."/>
            <person name="Tomita M."/>
            <person name="Numata K."/>
            <person name="Arakawa K."/>
        </authorList>
    </citation>
    <scope>NUCLEOTIDE SEQUENCE</scope>
</reference>
<evidence type="ECO:0000313" key="2">
    <source>
        <dbReference type="Proteomes" id="UP000887013"/>
    </source>
</evidence>
<keyword evidence="2" id="KW-1185">Reference proteome</keyword>
<gene>
    <name evidence="1" type="primary">AVEN_112328_1</name>
    <name evidence="1" type="ORF">NPIL_126941</name>
</gene>
<evidence type="ECO:0000313" key="1">
    <source>
        <dbReference type="EMBL" id="GFT04563.1"/>
    </source>
</evidence>
<name>A0A8X6TG48_NEPPI</name>